<keyword evidence="3 6" id="KW-0863">Zinc-finger</keyword>
<feature type="domain" description="C2H2-type" evidence="8">
    <location>
        <begin position="104"/>
        <end position="131"/>
    </location>
</feature>
<keyword evidence="4" id="KW-0862">Zinc</keyword>
<feature type="region of interest" description="Disordered" evidence="7">
    <location>
        <begin position="223"/>
        <end position="263"/>
    </location>
</feature>
<dbReference type="GO" id="GO:0008270">
    <property type="term" value="F:zinc ion binding"/>
    <property type="evidence" value="ECO:0007669"/>
    <property type="project" value="UniProtKB-KW"/>
</dbReference>
<evidence type="ECO:0000256" key="1">
    <source>
        <dbReference type="ARBA" id="ARBA00004123"/>
    </source>
</evidence>
<dbReference type="PROSITE" id="PS00028">
    <property type="entry name" value="ZINC_FINGER_C2H2_1"/>
    <property type="match status" value="1"/>
</dbReference>
<dbReference type="OrthoDB" id="1736050at2759"/>
<evidence type="ECO:0000256" key="5">
    <source>
        <dbReference type="ARBA" id="ARBA00023242"/>
    </source>
</evidence>
<reference evidence="10" key="1">
    <citation type="submission" date="2025-08" db="UniProtKB">
        <authorList>
            <consortium name="RefSeq"/>
        </authorList>
    </citation>
    <scope>IDENTIFICATION</scope>
    <source>
        <tissue evidence="10">Fruit stalk</tissue>
    </source>
</reference>
<dbReference type="Gene3D" id="3.30.160.60">
    <property type="entry name" value="Classic Zinc Finger"/>
    <property type="match status" value="1"/>
</dbReference>
<dbReference type="InterPro" id="IPR044246">
    <property type="entry name" value="ZFP3-like"/>
</dbReference>
<organism evidence="9 10">
    <name type="scientific">Durio zibethinus</name>
    <name type="common">Durian</name>
    <dbReference type="NCBI Taxonomy" id="66656"/>
    <lineage>
        <taxon>Eukaryota</taxon>
        <taxon>Viridiplantae</taxon>
        <taxon>Streptophyta</taxon>
        <taxon>Embryophyta</taxon>
        <taxon>Tracheophyta</taxon>
        <taxon>Spermatophyta</taxon>
        <taxon>Magnoliopsida</taxon>
        <taxon>eudicotyledons</taxon>
        <taxon>Gunneridae</taxon>
        <taxon>Pentapetalae</taxon>
        <taxon>rosids</taxon>
        <taxon>malvids</taxon>
        <taxon>Malvales</taxon>
        <taxon>Malvaceae</taxon>
        <taxon>Helicteroideae</taxon>
        <taxon>Durio</taxon>
    </lineage>
</organism>
<keyword evidence="5" id="KW-0539">Nucleus</keyword>
<evidence type="ECO:0000313" key="10">
    <source>
        <dbReference type="RefSeq" id="XP_022719775.1"/>
    </source>
</evidence>
<dbReference type="PANTHER" id="PTHR47287:SF9">
    <property type="entry name" value="ZINC FINGER PROTEIN 4-LIKE"/>
    <property type="match status" value="1"/>
</dbReference>
<dbReference type="InterPro" id="IPR013087">
    <property type="entry name" value="Znf_C2H2_type"/>
</dbReference>
<feature type="compositionally biased region" description="Polar residues" evidence="7">
    <location>
        <begin position="1"/>
        <end position="18"/>
    </location>
</feature>
<dbReference type="SUPFAM" id="SSF57667">
    <property type="entry name" value="beta-beta-alpha zinc fingers"/>
    <property type="match status" value="1"/>
</dbReference>
<gene>
    <name evidence="10" type="primary">LOC111277639</name>
</gene>
<dbReference type="PANTHER" id="PTHR47287">
    <property type="entry name" value="C2H2 AND C2HC ZINC FINGERS SUPERFAMILY PROTEIN"/>
    <property type="match status" value="1"/>
</dbReference>
<dbReference type="GO" id="GO:0005634">
    <property type="term" value="C:nucleus"/>
    <property type="evidence" value="ECO:0007669"/>
    <property type="project" value="UniProtKB-SubCell"/>
</dbReference>
<evidence type="ECO:0000256" key="3">
    <source>
        <dbReference type="ARBA" id="ARBA00022771"/>
    </source>
</evidence>
<keyword evidence="2" id="KW-0479">Metal-binding</keyword>
<evidence type="ECO:0000256" key="6">
    <source>
        <dbReference type="PROSITE-ProRule" id="PRU00042"/>
    </source>
</evidence>
<evidence type="ECO:0000256" key="4">
    <source>
        <dbReference type="ARBA" id="ARBA00022833"/>
    </source>
</evidence>
<evidence type="ECO:0000313" key="9">
    <source>
        <dbReference type="Proteomes" id="UP000515121"/>
    </source>
</evidence>
<dbReference type="GO" id="GO:0009788">
    <property type="term" value="P:negative regulation of abscisic acid-activated signaling pathway"/>
    <property type="evidence" value="ECO:0007669"/>
    <property type="project" value="InterPro"/>
</dbReference>
<evidence type="ECO:0000256" key="2">
    <source>
        <dbReference type="ARBA" id="ARBA00022723"/>
    </source>
</evidence>
<dbReference type="AlphaFoldDB" id="A0A6P5WUF4"/>
<dbReference type="Proteomes" id="UP000515121">
    <property type="component" value="Unplaced"/>
</dbReference>
<name>A0A6P5WUF4_DURZI</name>
<dbReference type="GeneID" id="111277639"/>
<protein>
    <submittedName>
        <fullName evidence="10">Zinc finger protein 1-like</fullName>
    </submittedName>
</protein>
<keyword evidence="9" id="KW-1185">Reference proteome</keyword>
<dbReference type="KEGG" id="dzi:111277639"/>
<sequence length="263" mass="28540">METLCSKSPCSSDTSEISAASEETDQNKGGIGENMIMVKLKEKVLVVQESHESNQPKSSGLHLSLSEKFSADESIHGSEVELKLSSLGSSQVKQQQPQSKPRAFTCGFCKKDFLTSQALGGHQNAHKQERALAKRRKEIDLGALGHRQCPYYSYPGLSQASLNGSFNGALGVRMESMIHKPTSASPWTTLGYSFGHGGIKMDSFQAQKNSSFSTSMAASASTNIAAKKPTTSNSDFLHPKRDFSESDHHRHDDDSGLDLSLKL</sequence>
<evidence type="ECO:0000256" key="7">
    <source>
        <dbReference type="SAM" id="MobiDB-lite"/>
    </source>
</evidence>
<dbReference type="PROSITE" id="PS50157">
    <property type="entry name" value="ZINC_FINGER_C2H2_2"/>
    <property type="match status" value="1"/>
</dbReference>
<comment type="subcellular location">
    <subcellularLocation>
        <location evidence="1">Nucleus</location>
    </subcellularLocation>
</comment>
<dbReference type="InterPro" id="IPR036236">
    <property type="entry name" value="Znf_C2H2_sf"/>
</dbReference>
<evidence type="ECO:0000259" key="8">
    <source>
        <dbReference type="PROSITE" id="PS50157"/>
    </source>
</evidence>
<accession>A0A6P5WUF4</accession>
<proteinExistence type="predicted"/>
<feature type="region of interest" description="Disordered" evidence="7">
    <location>
        <begin position="1"/>
        <end position="33"/>
    </location>
</feature>
<feature type="compositionally biased region" description="Basic and acidic residues" evidence="7">
    <location>
        <begin position="237"/>
        <end position="254"/>
    </location>
</feature>
<dbReference type="RefSeq" id="XP_022719775.1">
    <property type="nucleotide sequence ID" value="XM_022864040.1"/>
</dbReference>